<dbReference type="InterPro" id="IPR000182">
    <property type="entry name" value="GNAT_dom"/>
</dbReference>
<dbReference type="GO" id="GO:0016747">
    <property type="term" value="F:acyltransferase activity, transferring groups other than amino-acyl groups"/>
    <property type="evidence" value="ECO:0007669"/>
    <property type="project" value="InterPro"/>
</dbReference>
<evidence type="ECO:0000259" key="1">
    <source>
        <dbReference type="PROSITE" id="PS51186"/>
    </source>
</evidence>
<name>A0A540VGA5_9CHLR</name>
<dbReference type="InterPro" id="IPR016181">
    <property type="entry name" value="Acyl_CoA_acyltransferase"/>
</dbReference>
<proteinExistence type="predicted"/>
<dbReference type="InParanoid" id="A0A540VGA5"/>
<dbReference type="RefSeq" id="WP_141610000.1">
    <property type="nucleotide sequence ID" value="NZ_VIGC02000011.1"/>
</dbReference>
<reference evidence="2 3" key="1">
    <citation type="submission" date="2019-06" db="EMBL/GenBank/DDBJ databases">
        <title>Genome sequence of Litorilinea aerophila BAA-2444.</title>
        <authorList>
            <person name="Maclea K.S."/>
            <person name="Maurais E.G."/>
            <person name="Iannazzi L.C."/>
        </authorList>
    </citation>
    <scope>NUCLEOTIDE SEQUENCE [LARGE SCALE GENOMIC DNA]</scope>
    <source>
        <strain evidence="2 3">ATCC BAA-2444</strain>
    </source>
</reference>
<dbReference type="AlphaFoldDB" id="A0A540VGA5"/>
<accession>A0A540VGA5</accession>
<feature type="domain" description="N-acetyltransferase" evidence="1">
    <location>
        <begin position="30"/>
        <end position="180"/>
    </location>
</feature>
<dbReference type="SUPFAM" id="SSF55729">
    <property type="entry name" value="Acyl-CoA N-acyltransferases (Nat)"/>
    <property type="match status" value="1"/>
</dbReference>
<dbReference type="CDD" id="cd04301">
    <property type="entry name" value="NAT_SF"/>
    <property type="match status" value="1"/>
</dbReference>
<evidence type="ECO:0000313" key="2">
    <source>
        <dbReference type="EMBL" id="TQE95777.1"/>
    </source>
</evidence>
<dbReference type="OrthoDB" id="275336at2"/>
<dbReference type="EMBL" id="VIGC01000011">
    <property type="protein sequence ID" value="TQE95777.1"/>
    <property type="molecule type" value="Genomic_DNA"/>
</dbReference>
<dbReference type="Proteomes" id="UP000317371">
    <property type="component" value="Unassembled WGS sequence"/>
</dbReference>
<dbReference type="PROSITE" id="PS51186">
    <property type="entry name" value="GNAT"/>
    <property type="match status" value="1"/>
</dbReference>
<keyword evidence="3" id="KW-1185">Reference proteome</keyword>
<organism evidence="2 3">
    <name type="scientific">Litorilinea aerophila</name>
    <dbReference type="NCBI Taxonomy" id="1204385"/>
    <lineage>
        <taxon>Bacteria</taxon>
        <taxon>Bacillati</taxon>
        <taxon>Chloroflexota</taxon>
        <taxon>Caldilineae</taxon>
        <taxon>Caldilineales</taxon>
        <taxon>Caldilineaceae</taxon>
        <taxon>Litorilinea</taxon>
    </lineage>
</organism>
<evidence type="ECO:0000313" key="3">
    <source>
        <dbReference type="Proteomes" id="UP000317371"/>
    </source>
</evidence>
<dbReference type="Pfam" id="PF00583">
    <property type="entry name" value="Acetyltransf_1"/>
    <property type="match status" value="1"/>
</dbReference>
<gene>
    <name evidence="2" type="ORF">FKZ61_10060</name>
</gene>
<protein>
    <submittedName>
        <fullName evidence="2">GNAT family N-acetyltransferase</fullName>
    </submittedName>
</protein>
<keyword evidence="2" id="KW-0808">Transferase</keyword>
<comment type="caution">
    <text evidence="2">The sequence shown here is derived from an EMBL/GenBank/DDBJ whole genome shotgun (WGS) entry which is preliminary data.</text>
</comment>
<dbReference type="Gene3D" id="3.40.630.30">
    <property type="match status" value="1"/>
</dbReference>
<sequence length="181" mass="20830">MGTPTLVTIYYLEMTSPDELVPAQRTVPGLAIRQARIPCPELNRFFYTTVGADWHWYERLSWDDHQWLAYLDRPELETWIAYLEDTPAGYVELEKQPGQQVEIAYFGLLPRFVGRGIGGLFLTAAIRRAWEMDARRVWVHTCTLDHPRALQNYQARGFRLYDTVEKVVELPAGQGSLTPTG</sequence>